<keyword evidence="11" id="KW-1185">Reference proteome</keyword>
<accession>A0ABS1QVI9</accession>
<feature type="transmembrane region" description="Helical" evidence="8">
    <location>
        <begin position="150"/>
        <end position="173"/>
    </location>
</feature>
<gene>
    <name evidence="10" type="ORF">JKV55_16310</name>
</gene>
<keyword evidence="3" id="KW-1003">Cell membrane</keyword>
<dbReference type="Pfam" id="PF00361">
    <property type="entry name" value="Proton_antipo_M"/>
    <property type="match status" value="1"/>
</dbReference>
<evidence type="ECO:0000313" key="10">
    <source>
        <dbReference type="EMBL" id="MBL1378878.1"/>
    </source>
</evidence>
<keyword evidence="6 8" id="KW-0472">Membrane</keyword>
<evidence type="ECO:0000256" key="4">
    <source>
        <dbReference type="ARBA" id="ARBA00022692"/>
    </source>
</evidence>
<feature type="transmembrane region" description="Helical" evidence="8">
    <location>
        <begin position="426"/>
        <end position="445"/>
    </location>
</feature>
<feature type="transmembrane region" description="Helical" evidence="8">
    <location>
        <begin position="227"/>
        <end position="250"/>
    </location>
</feature>
<evidence type="ECO:0000256" key="2">
    <source>
        <dbReference type="ARBA" id="ARBA00005346"/>
    </source>
</evidence>
<feature type="transmembrane region" description="Helical" evidence="8">
    <location>
        <begin position="98"/>
        <end position="115"/>
    </location>
</feature>
<keyword evidence="5 8" id="KW-1133">Transmembrane helix</keyword>
<protein>
    <recommendedName>
        <fullName evidence="9">NADH:quinone oxidoreductase/Mrp antiporter transmembrane domain-containing protein</fullName>
    </recommendedName>
</protein>
<feature type="transmembrane region" description="Helical" evidence="8">
    <location>
        <begin position="347"/>
        <end position="371"/>
    </location>
</feature>
<proteinExistence type="inferred from homology"/>
<comment type="caution">
    <text evidence="10">The sequence shown here is derived from an EMBL/GenBank/DDBJ whole genome shotgun (WGS) entry which is preliminary data.</text>
</comment>
<dbReference type="InterPro" id="IPR001750">
    <property type="entry name" value="ND/Mrp_TM"/>
</dbReference>
<feature type="transmembrane region" description="Helical" evidence="8">
    <location>
        <begin position="256"/>
        <end position="277"/>
    </location>
</feature>
<feature type="transmembrane region" description="Helical" evidence="8">
    <location>
        <begin position="193"/>
        <end position="215"/>
    </location>
</feature>
<feature type="transmembrane region" description="Helical" evidence="8">
    <location>
        <begin position="284"/>
        <end position="306"/>
    </location>
</feature>
<dbReference type="PANTHER" id="PTHR42703:SF1">
    <property type="entry name" value="NA(+)_H(+) ANTIPORTER SUBUNIT D1"/>
    <property type="match status" value="1"/>
</dbReference>
<comment type="similarity">
    <text evidence="2">Belongs to the CPA3 antiporters (TC 2.A.63) subunit D family.</text>
</comment>
<evidence type="ECO:0000313" key="11">
    <source>
        <dbReference type="Proteomes" id="UP000638570"/>
    </source>
</evidence>
<feature type="transmembrane region" description="Helical" evidence="8">
    <location>
        <begin position="391"/>
        <end position="414"/>
    </location>
</feature>
<dbReference type="InterPro" id="IPR050586">
    <property type="entry name" value="CPA3_Na-H_Antiporter_D"/>
</dbReference>
<evidence type="ECO:0000256" key="6">
    <source>
        <dbReference type="ARBA" id="ARBA00023136"/>
    </source>
</evidence>
<feature type="transmembrane region" description="Helical" evidence="8">
    <location>
        <begin position="465"/>
        <end position="486"/>
    </location>
</feature>
<dbReference type="Proteomes" id="UP000638570">
    <property type="component" value="Unassembled WGS sequence"/>
</dbReference>
<dbReference type="RefSeq" id="WP_202087862.1">
    <property type="nucleotide sequence ID" value="NZ_JAERTZ010000026.1"/>
</dbReference>
<comment type="subcellular location">
    <subcellularLocation>
        <location evidence="1">Cell membrane</location>
        <topology evidence="1">Multi-pass membrane protein</topology>
    </subcellularLocation>
    <subcellularLocation>
        <location evidence="7">Membrane</location>
        <topology evidence="7">Multi-pass membrane protein</topology>
    </subcellularLocation>
</comment>
<evidence type="ECO:0000256" key="3">
    <source>
        <dbReference type="ARBA" id="ARBA00022475"/>
    </source>
</evidence>
<dbReference type="EMBL" id="JAERTZ010000026">
    <property type="protein sequence ID" value="MBL1378878.1"/>
    <property type="molecule type" value="Genomic_DNA"/>
</dbReference>
<sequence>MTALLVLTVLLPLGLLPLAGLTRSGLAWRLGLVLMPLPGLLLALAYEGPVSLSLPYLLTGALWGLDDLRRLLLLAAAALWLAAGLYAVGYLKRRRRRFYLLWALTLTGNLGLMVSLDLASFYSFFALMTFAGYGLVIHDQTPRALFAGKVYLVMALLGEMLLLAGLLLAAQRAGSMMLAELAPAVAAAERGGFIFLLLLLGFGVKAGLPLLHFWLPLAHPVAPTPASAVLSGAMIKAGLLGWVLLLPLGLPGQEALGRGLVLAGAVGALGGALLGLMQQAPKTILAYSSISQMGLMTLLVGAAVAAPGQAAAMVPVIGLYALHHGLAKGALFLATGLPRPVHRSGQALWWLLVALPGLSLAGLPLTSGAVAKLAMKSVLVPDLPGVGLPSLLPALMSAGALATTLVVMRFLWCLQGDANSGRHSPWMLAGWGGLTLVSLVLFWWLPWRATAELAPMTFGETGLTHAWSLLWPIMAGLLLTLLVLFIRSGRIERSGAARADTGRGG</sequence>
<organism evidence="10 11">
    <name type="scientific">Zobellella iuensis</name>
    <dbReference type="NCBI Taxonomy" id="2803811"/>
    <lineage>
        <taxon>Bacteria</taxon>
        <taxon>Pseudomonadati</taxon>
        <taxon>Pseudomonadota</taxon>
        <taxon>Gammaproteobacteria</taxon>
        <taxon>Aeromonadales</taxon>
        <taxon>Aeromonadaceae</taxon>
        <taxon>Zobellella</taxon>
    </lineage>
</organism>
<name>A0ABS1QVI9_9GAMM</name>
<feature type="transmembrane region" description="Helical" evidence="8">
    <location>
        <begin position="121"/>
        <end position="138"/>
    </location>
</feature>
<dbReference type="PANTHER" id="PTHR42703">
    <property type="entry name" value="NADH DEHYDROGENASE"/>
    <property type="match status" value="1"/>
</dbReference>
<feature type="transmembrane region" description="Helical" evidence="8">
    <location>
        <begin position="312"/>
        <end position="335"/>
    </location>
</feature>
<feature type="transmembrane region" description="Helical" evidence="8">
    <location>
        <begin position="71"/>
        <end position="91"/>
    </location>
</feature>
<feature type="domain" description="NADH:quinone oxidoreductase/Mrp antiporter transmembrane" evidence="9">
    <location>
        <begin position="115"/>
        <end position="372"/>
    </location>
</feature>
<evidence type="ECO:0000256" key="5">
    <source>
        <dbReference type="ARBA" id="ARBA00022989"/>
    </source>
</evidence>
<evidence type="ECO:0000256" key="1">
    <source>
        <dbReference type="ARBA" id="ARBA00004651"/>
    </source>
</evidence>
<keyword evidence="4 7" id="KW-0812">Transmembrane</keyword>
<evidence type="ECO:0000256" key="7">
    <source>
        <dbReference type="RuleBase" id="RU000320"/>
    </source>
</evidence>
<evidence type="ECO:0000259" key="9">
    <source>
        <dbReference type="Pfam" id="PF00361"/>
    </source>
</evidence>
<evidence type="ECO:0000256" key="8">
    <source>
        <dbReference type="SAM" id="Phobius"/>
    </source>
</evidence>
<reference evidence="11" key="1">
    <citation type="submission" date="2021-01" db="EMBL/GenBank/DDBJ databases">
        <title>Genome public.</title>
        <authorList>
            <person name="Liu C."/>
            <person name="Sun Q."/>
        </authorList>
    </citation>
    <scope>NUCLEOTIDE SEQUENCE [LARGE SCALE GENOMIC DNA]</scope>
    <source>
        <strain evidence="11">CGMCC 1.18722</strain>
    </source>
</reference>